<dbReference type="InterPro" id="IPR040911">
    <property type="entry name" value="Exostosin_GT47"/>
</dbReference>
<keyword evidence="4" id="KW-0812">Transmembrane</keyword>
<keyword evidence="8" id="KW-1185">Reference proteome</keyword>
<evidence type="ECO:0000313" key="8">
    <source>
        <dbReference type="Proteomes" id="UP000290289"/>
    </source>
</evidence>
<gene>
    <name evidence="7" type="ORF">DVH24_029101</name>
</gene>
<protein>
    <recommendedName>
        <fullName evidence="6">Exostosin GT47 domain-containing protein</fullName>
    </recommendedName>
</protein>
<dbReference type="Proteomes" id="UP000290289">
    <property type="component" value="Chromosome 15"/>
</dbReference>
<reference evidence="7 8" key="1">
    <citation type="submission" date="2018-10" db="EMBL/GenBank/DDBJ databases">
        <title>A high-quality apple genome assembly.</title>
        <authorList>
            <person name="Hu J."/>
        </authorList>
    </citation>
    <scope>NUCLEOTIDE SEQUENCE [LARGE SCALE GENOMIC DNA]</scope>
    <source>
        <strain evidence="8">cv. HFTH1</strain>
        <tissue evidence="7">Young leaf</tissue>
    </source>
</reference>
<comment type="subcellular location">
    <subcellularLocation>
        <location evidence="1">Golgi apparatus membrane</location>
        <topology evidence="1">Single-pass type II membrane protein</topology>
    </subcellularLocation>
</comment>
<evidence type="ECO:0000259" key="6">
    <source>
        <dbReference type="Pfam" id="PF03016"/>
    </source>
</evidence>
<evidence type="ECO:0000256" key="5">
    <source>
        <dbReference type="ARBA" id="ARBA00023034"/>
    </source>
</evidence>
<accession>A0A498HUC4</accession>
<dbReference type="EMBL" id="RDQH01000341">
    <property type="protein sequence ID" value="RXH74380.1"/>
    <property type="molecule type" value="Genomic_DNA"/>
</dbReference>
<keyword evidence="4" id="KW-0735">Signal-anchor</keyword>
<evidence type="ECO:0000256" key="1">
    <source>
        <dbReference type="ARBA" id="ARBA00004323"/>
    </source>
</evidence>
<proteinExistence type="inferred from homology"/>
<name>A0A498HUC4_MALDO</name>
<keyword evidence="5" id="KW-0333">Golgi apparatus</keyword>
<comment type="similarity">
    <text evidence="2">Belongs to the glycosyltransferase 47 family.</text>
</comment>
<dbReference type="AlphaFoldDB" id="A0A498HUC4"/>
<evidence type="ECO:0000256" key="4">
    <source>
        <dbReference type="ARBA" id="ARBA00022968"/>
    </source>
</evidence>
<feature type="domain" description="Exostosin GT47" evidence="6">
    <location>
        <begin position="14"/>
        <end position="300"/>
    </location>
</feature>
<dbReference type="PANTHER" id="PTHR11062:SF124">
    <property type="entry name" value="XYLOGALACTURONAN BETA-1,3-XYLOSYLTRANSFERASE"/>
    <property type="match status" value="1"/>
</dbReference>
<dbReference type="GO" id="GO:0016757">
    <property type="term" value="F:glycosyltransferase activity"/>
    <property type="evidence" value="ECO:0007669"/>
    <property type="project" value="UniProtKB-KW"/>
</dbReference>
<keyword evidence="3" id="KW-0808">Transferase</keyword>
<dbReference type="InterPro" id="IPR004263">
    <property type="entry name" value="Exostosin"/>
</dbReference>
<keyword evidence="3" id="KW-0328">Glycosyltransferase</keyword>
<dbReference type="PANTHER" id="PTHR11062">
    <property type="entry name" value="EXOSTOSIN HEPARAN SULFATE GLYCOSYLTRANSFERASE -RELATED"/>
    <property type="match status" value="1"/>
</dbReference>
<dbReference type="Pfam" id="PF03016">
    <property type="entry name" value="Exostosin_GT47"/>
    <property type="match status" value="1"/>
</dbReference>
<evidence type="ECO:0000256" key="3">
    <source>
        <dbReference type="ARBA" id="ARBA00022676"/>
    </source>
</evidence>
<comment type="caution">
    <text evidence="7">The sequence shown here is derived from an EMBL/GenBank/DDBJ whole genome shotgun (WGS) entry which is preliminary data.</text>
</comment>
<evidence type="ECO:0000313" key="7">
    <source>
        <dbReference type="EMBL" id="RXH74380.1"/>
    </source>
</evidence>
<organism evidence="7 8">
    <name type="scientific">Malus domestica</name>
    <name type="common">Apple</name>
    <name type="synonym">Pyrus malus</name>
    <dbReference type="NCBI Taxonomy" id="3750"/>
    <lineage>
        <taxon>Eukaryota</taxon>
        <taxon>Viridiplantae</taxon>
        <taxon>Streptophyta</taxon>
        <taxon>Embryophyta</taxon>
        <taxon>Tracheophyta</taxon>
        <taxon>Spermatophyta</taxon>
        <taxon>Magnoliopsida</taxon>
        <taxon>eudicotyledons</taxon>
        <taxon>Gunneridae</taxon>
        <taxon>Pentapetalae</taxon>
        <taxon>rosids</taxon>
        <taxon>fabids</taxon>
        <taxon>Rosales</taxon>
        <taxon>Rosaceae</taxon>
        <taxon>Amygdaloideae</taxon>
        <taxon>Maleae</taxon>
        <taxon>Malus</taxon>
    </lineage>
</organism>
<dbReference type="GO" id="GO:0000139">
    <property type="term" value="C:Golgi membrane"/>
    <property type="evidence" value="ECO:0007669"/>
    <property type="project" value="UniProtKB-SubCell"/>
</dbReference>
<sequence length="349" mass="40709">MIVMLIVRSHIEMRKRFKVWTYKEGELPLIHMGPMKDIYGIEGHFIDEIEREESPFRAMHPDEAHTFFLPFSVANIVEYVYLPITRIQDYHLDRLQRVVIDYIGIVATKYRYWNRSDGADHFMASCHDWAPRISLGHSKLLKNFIRVLCNANTSEGFKPQRDVSMPEVYVLPRELGPPDLGQAPNNRQILAFFAGRVHGPIRTVLLHYWKDKDDEVQVHEKLPQDQNYTKLMGQSKYCLCPSGFEVASPRAVEAIHAGCVPVLISDNYTLPFNDVLDWSQFSVQIPVAKIPEIKTILRAIPYENYLKMQKRVSKVKRHFVLNRPSEPFDVIHMILHSVWLRRLNSMLKT</sequence>
<evidence type="ECO:0000256" key="2">
    <source>
        <dbReference type="ARBA" id="ARBA00010271"/>
    </source>
</evidence>